<dbReference type="Proteomes" id="UP000319865">
    <property type="component" value="Unassembled WGS sequence"/>
</dbReference>
<evidence type="ECO:0000256" key="2">
    <source>
        <dbReference type="SAM" id="Phobius"/>
    </source>
</evidence>
<feature type="transmembrane region" description="Helical" evidence="2">
    <location>
        <begin position="208"/>
        <end position="230"/>
    </location>
</feature>
<feature type="compositionally biased region" description="Basic and acidic residues" evidence="1">
    <location>
        <begin position="711"/>
        <end position="723"/>
    </location>
</feature>
<dbReference type="AlphaFoldDB" id="A0A543PBP3"/>
<keyword evidence="2" id="KW-0812">Transmembrane</keyword>
<name>A0A543PBP3_9ACTN</name>
<feature type="transmembrane region" description="Helical" evidence="2">
    <location>
        <begin position="680"/>
        <end position="698"/>
    </location>
</feature>
<feature type="transmembrane region" description="Helical" evidence="2">
    <location>
        <begin position="272"/>
        <end position="293"/>
    </location>
</feature>
<feature type="region of interest" description="Disordered" evidence="1">
    <location>
        <begin position="703"/>
        <end position="723"/>
    </location>
</feature>
<feature type="transmembrane region" description="Helical" evidence="2">
    <location>
        <begin position="305"/>
        <end position="328"/>
    </location>
</feature>
<accession>A0A543PBP3</accession>
<evidence type="ECO:0000313" key="4">
    <source>
        <dbReference type="Proteomes" id="UP000319865"/>
    </source>
</evidence>
<comment type="caution">
    <text evidence="3">The sequence shown here is derived from an EMBL/GenBank/DDBJ whole genome shotgun (WGS) entry which is preliminary data.</text>
</comment>
<reference evidence="3 4" key="1">
    <citation type="submission" date="2019-06" db="EMBL/GenBank/DDBJ databases">
        <title>Sequencing the genomes of 1000 actinobacteria strains.</title>
        <authorList>
            <person name="Klenk H.-P."/>
        </authorList>
    </citation>
    <scope>NUCLEOTIDE SEQUENCE [LARGE SCALE GENOMIC DNA]</scope>
    <source>
        <strain evidence="3 4">DSM 46837</strain>
    </source>
</reference>
<evidence type="ECO:0000313" key="3">
    <source>
        <dbReference type="EMBL" id="TQN41498.1"/>
    </source>
</evidence>
<feature type="transmembrane region" description="Helical" evidence="2">
    <location>
        <begin position="361"/>
        <end position="378"/>
    </location>
</feature>
<sequence>MLGVVLAGVLAPLRLAPTFYYWDDTAAASVGAWRAMGAAALEGRLLPLDLEMWRGGNLAAEAAFGLYNPLLTALSAATMPIDDLALVALVIKGFFFLVMALGVYLLCREYGARPWPAALAGSMLPLSGFTLWMDGAAWVTGLTVTALTPWVWYTAKRAAEARGSLLWVVLAGYLCGSAGNPYGLIATAIVIGAVIVEAFLCRRPKRTTGLVVVGIAVALLCVATYLPFVLSSSVSYRTGSQTLNDEYLSPGLTELLGLSSPSLTPYMPAFSYNYFTFPAAFLAWFVLPLAPWLRWPLLRSQARRLAGPFVFGAVYLLLLLGPSQVWFFRWPFRLIPYLWLGVVVLFAVLLSAGLDRSHARVRWLLSALAVFAGLWLAWSDMPGLTRRHVFYAGLITALLWLVLRMARRSERNLVLVALGGTLLVLVLQLRWMPVNANMSNYNFPRSESAMQETFADYGPGVTVQLAYTVGKLPTRNAEGIYQDILFGSMHSVAGVESLTAYSGVGFNALDRALCMNFQGATCREAAWEPLWEEPEGSDVVLADLLKADTVVVQRDLIDTSAEPSPEGWELTESTEFADIWRRTGTLPWPDGRLSAVSGPVEVTADQRTSEVGETVTFEREGPGRVELTFARLAWPGYTATVDGETVPVGENSVGLLTVALPAGADAGTLTLSWTPPGAQLSLAAVGLGGLAVVALAAVELRHRRSRGTDSTARRRAEPAEAPH</sequence>
<protein>
    <recommendedName>
        <fullName evidence="5">4-amino-4-deoxy-L-arabinose transferase-like glycosyltransferase</fullName>
    </recommendedName>
</protein>
<feature type="transmembrane region" description="Helical" evidence="2">
    <location>
        <begin position="165"/>
        <end position="196"/>
    </location>
</feature>
<feature type="transmembrane region" description="Helical" evidence="2">
    <location>
        <begin position="413"/>
        <end position="432"/>
    </location>
</feature>
<organism evidence="3 4">
    <name type="scientific">Blastococcus colisei</name>
    <dbReference type="NCBI Taxonomy" id="1564162"/>
    <lineage>
        <taxon>Bacteria</taxon>
        <taxon>Bacillati</taxon>
        <taxon>Actinomycetota</taxon>
        <taxon>Actinomycetes</taxon>
        <taxon>Geodermatophilales</taxon>
        <taxon>Geodermatophilaceae</taxon>
        <taxon>Blastococcus</taxon>
    </lineage>
</organism>
<keyword evidence="2" id="KW-1133">Transmembrane helix</keyword>
<dbReference type="EMBL" id="VFQE01000001">
    <property type="protein sequence ID" value="TQN41498.1"/>
    <property type="molecule type" value="Genomic_DNA"/>
</dbReference>
<feature type="transmembrane region" description="Helical" evidence="2">
    <location>
        <begin position="128"/>
        <end position="153"/>
    </location>
</feature>
<feature type="transmembrane region" description="Helical" evidence="2">
    <location>
        <begin position="84"/>
        <end position="107"/>
    </location>
</feature>
<gene>
    <name evidence="3" type="ORF">FHU33_0866</name>
</gene>
<evidence type="ECO:0008006" key="5">
    <source>
        <dbReference type="Google" id="ProtNLM"/>
    </source>
</evidence>
<feature type="transmembrane region" description="Helical" evidence="2">
    <location>
        <begin position="390"/>
        <end position="406"/>
    </location>
</feature>
<evidence type="ECO:0000256" key="1">
    <source>
        <dbReference type="SAM" id="MobiDB-lite"/>
    </source>
</evidence>
<keyword evidence="2" id="KW-0472">Membrane</keyword>
<keyword evidence="4" id="KW-1185">Reference proteome</keyword>
<feature type="transmembrane region" description="Helical" evidence="2">
    <location>
        <begin position="334"/>
        <end position="354"/>
    </location>
</feature>
<proteinExistence type="predicted"/>